<dbReference type="PANTHER" id="PTHR28158:SF1">
    <property type="entry name" value="SMALL RIBOSOMAL SUBUNIT PROTEIN MS45"/>
    <property type="match status" value="1"/>
</dbReference>
<dbReference type="Proteomes" id="UP001303115">
    <property type="component" value="Unassembled WGS sequence"/>
</dbReference>
<dbReference type="EMBL" id="MU854397">
    <property type="protein sequence ID" value="KAK4039584.1"/>
    <property type="molecule type" value="Genomic_DNA"/>
</dbReference>
<dbReference type="Pfam" id="PF12298">
    <property type="entry name" value="Bot1p"/>
    <property type="match status" value="1"/>
</dbReference>
<feature type="region of interest" description="Disordered" evidence="1">
    <location>
        <begin position="17"/>
        <end position="64"/>
    </location>
</feature>
<reference evidence="3" key="1">
    <citation type="journal article" date="2023" name="Mol. Phylogenet. Evol.">
        <title>Genome-scale phylogeny and comparative genomics of the fungal order Sordariales.</title>
        <authorList>
            <person name="Hensen N."/>
            <person name="Bonometti L."/>
            <person name="Westerberg I."/>
            <person name="Brannstrom I.O."/>
            <person name="Guillou S."/>
            <person name="Cros-Aarteil S."/>
            <person name="Calhoun S."/>
            <person name="Haridas S."/>
            <person name="Kuo A."/>
            <person name="Mondo S."/>
            <person name="Pangilinan J."/>
            <person name="Riley R."/>
            <person name="LaButti K."/>
            <person name="Andreopoulos B."/>
            <person name="Lipzen A."/>
            <person name="Chen C."/>
            <person name="Yan M."/>
            <person name="Daum C."/>
            <person name="Ng V."/>
            <person name="Clum A."/>
            <person name="Steindorff A."/>
            <person name="Ohm R.A."/>
            <person name="Martin F."/>
            <person name="Silar P."/>
            <person name="Natvig D.O."/>
            <person name="Lalanne C."/>
            <person name="Gautier V."/>
            <person name="Ament-Velasquez S.L."/>
            <person name="Kruys A."/>
            <person name="Hutchinson M.I."/>
            <person name="Powell A.J."/>
            <person name="Barry K."/>
            <person name="Miller A.N."/>
            <person name="Grigoriev I.V."/>
            <person name="Debuchy R."/>
            <person name="Gladieux P."/>
            <person name="Hiltunen Thoren M."/>
            <person name="Johannesson H."/>
        </authorList>
    </citation>
    <scope>NUCLEOTIDE SEQUENCE [LARGE SCALE GENOMIC DNA]</scope>
    <source>
        <strain evidence="3">CBS 284.82</strain>
    </source>
</reference>
<organism evidence="2 3">
    <name type="scientific">Parachaetomium inaequale</name>
    <dbReference type="NCBI Taxonomy" id="2588326"/>
    <lineage>
        <taxon>Eukaryota</taxon>
        <taxon>Fungi</taxon>
        <taxon>Dikarya</taxon>
        <taxon>Ascomycota</taxon>
        <taxon>Pezizomycotina</taxon>
        <taxon>Sordariomycetes</taxon>
        <taxon>Sordariomycetidae</taxon>
        <taxon>Sordariales</taxon>
        <taxon>Chaetomiaceae</taxon>
        <taxon>Parachaetomium</taxon>
    </lineage>
</organism>
<dbReference type="GO" id="GO:0032543">
    <property type="term" value="P:mitochondrial translation"/>
    <property type="evidence" value="ECO:0007669"/>
    <property type="project" value="TreeGrafter"/>
</dbReference>
<dbReference type="InterPro" id="IPR021036">
    <property type="entry name" value="Ribosomal_mS45"/>
</dbReference>
<protein>
    <submittedName>
        <fullName evidence="2">Eukaryotic mitochondrial regulator protein-domain-containing protein</fullName>
    </submittedName>
</protein>
<dbReference type="AlphaFoldDB" id="A0AAN6PIF3"/>
<dbReference type="GO" id="GO:0005763">
    <property type="term" value="C:mitochondrial small ribosomal subunit"/>
    <property type="evidence" value="ECO:0007669"/>
    <property type="project" value="TreeGrafter"/>
</dbReference>
<evidence type="ECO:0000313" key="2">
    <source>
        <dbReference type="EMBL" id="KAK4039584.1"/>
    </source>
</evidence>
<feature type="compositionally biased region" description="Low complexity" evidence="1">
    <location>
        <begin position="40"/>
        <end position="63"/>
    </location>
</feature>
<gene>
    <name evidence="2" type="ORF">C8A01DRAFT_16455</name>
</gene>
<accession>A0AAN6PIF3</accession>
<dbReference type="PANTHER" id="PTHR28158">
    <property type="entry name" value="37S RIBOSOMAL PROTEIN S35, MITOCHONDRIAL"/>
    <property type="match status" value="1"/>
</dbReference>
<sequence length="351" mass="39650">MPPRIPSSGCQPQRLLNCLESVPPPSPVPLSTLAPRHRPTASSRSSPQWSSSSSRPFSTTPAAQATKLRRKFQEWCDKNGPLFRETNPGDTNYVSRIMPVSDNQGTEPDQPFPNNKAFRSEPVLSERARETIWWSVMVKGVPLKAVSAEFSVDMRRVAAVVRMKEIEKRWERENKPLALPYAYAIAKMLPRRDLVEGEANFEPINDIHVHSYTMQQLFVPASESREFTRADAAKAFGDRVLPPDAKMRIPELVQMERSIVEGTPPREARAQFIANAGASEAAFAERQRARQQGAEAKRTRVNTDRFEFRFEKINAEDVGPTGRARKAAGWRYGAPLMDRRRGEVKIPTRVE</sequence>
<dbReference type="GO" id="GO:0003735">
    <property type="term" value="F:structural constituent of ribosome"/>
    <property type="evidence" value="ECO:0007669"/>
    <property type="project" value="TreeGrafter"/>
</dbReference>
<evidence type="ECO:0000256" key="1">
    <source>
        <dbReference type="SAM" id="MobiDB-lite"/>
    </source>
</evidence>
<comment type="caution">
    <text evidence="2">The sequence shown here is derived from an EMBL/GenBank/DDBJ whole genome shotgun (WGS) entry which is preliminary data.</text>
</comment>
<proteinExistence type="predicted"/>
<name>A0AAN6PIF3_9PEZI</name>
<keyword evidence="3" id="KW-1185">Reference proteome</keyword>
<evidence type="ECO:0000313" key="3">
    <source>
        <dbReference type="Proteomes" id="UP001303115"/>
    </source>
</evidence>